<dbReference type="Pfam" id="PF03217">
    <property type="entry name" value="SlpA"/>
    <property type="match status" value="1"/>
</dbReference>
<keyword evidence="3" id="KW-1185">Reference proteome</keyword>
<dbReference type="AlphaFoldDB" id="A0A437SU92"/>
<evidence type="ECO:0000313" key="3">
    <source>
        <dbReference type="Proteomes" id="UP000288291"/>
    </source>
</evidence>
<proteinExistence type="predicted"/>
<dbReference type="InterPro" id="IPR024968">
    <property type="entry name" value="SlpA_C_lactobacillus"/>
</dbReference>
<dbReference type="Proteomes" id="UP000288291">
    <property type="component" value="Unassembled WGS sequence"/>
</dbReference>
<gene>
    <name evidence="2" type="ORF">EJK17_07405</name>
</gene>
<name>A0A437SU92_9LACO</name>
<accession>A0A437SU92</accession>
<protein>
    <recommendedName>
        <fullName evidence="1">S-layer protein C-terminal domain-containing protein</fullName>
    </recommendedName>
</protein>
<evidence type="ECO:0000313" key="2">
    <source>
        <dbReference type="EMBL" id="RVU70509.1"/>
    </source>
</evidence>
<comment type="caution">
    <text evidence="2">The sequence shown here is derived from an EMBL/GenBank/DDBJ whole genome shotgun (WGS) entry which is preliminary data.</text>
</comment>
<dbReference type="EMBL" id="RXIA01000018">
    <property type="protein sequence ID" value="RVU70509.1"/>
    <property type="molecule type" value="Genomic_DNA"/>
</dbReference>
<organism evidence="2 3">
    <name type="scientific">Lactobacillus xujianguonis</name>
    <dbReference type="NCBI Taxonomy" id="2495899"/>
    <lineage>
        <taxon>Bacteria</taxon>
        <taxon>Bacillati</taxon>
        <taxon>Bacillota</taxon>
        <taxon>Bacilli</taxon>
        <taxon>Lactobacillales</taxon>
        <taxon>Lactobacillaceae</taxon>
        <taxon>Lactobacillus</taxon>
    </lineage>
</organism>
<evidence type="ECO:0000259" key="1">
    <source>
        <dbReference type="Pfam" id="PF03217"/>
    </source>
</evidence>
<sequence>MLNIYLNGEIFMIKFKFRLVALLAIVGVIGIFHSAPAKAATLAQIPEQVKEKALPKGFETPTNRLEVTLNHNSYLYDENCKRIKGSKKLLKDSTITIKGQVKKLNAQNKKYYFIRIYWGDDWEYYQIYWAPYEIIHGKAFYPTVQGGYIRVANIKAIEGNELWATSGLATAKRNTYFYDRHAHRTNKKIKKG</sequence>
<reference evidence="2 3" key="1">
    <citation type="submission" date="2018-12" db="EMBL/GenBank/DDBJ databases">
        <authorList>
            <person name="Meng J."/>
        </authorList>
    </citation>
    <scope>NUCLEOTIDE SEQUENCE [LARGE SCALE GENOMIC DNA]</scope>
    <source>
        <strain evidence="2 3">HT111-2</strain>
    </source>
</reference>
<feature type="domain" description="S-layer protein C-terminal" evidence="1">
    <location>
        <begin position="68"/>
        <end position="114"/>
    </location>
</feature>